<dbReference type="OrthoDB" id="6247875at2759"/>
<evidence type="ECO:0000313" key="2">
    <source>
        <dbReference type="Proteomes" id="UP000789508"/>
    </source>
</evidence>
<sequence length="205" mass="24231">MMVKYNNLEYHNLRPPYPLPHTNVKDIFEKIRLKSQNRQPLKPANNFFIYRNAMVMQNKRQPEKIDMPKLSTLASKFWKEEQPEVKKYYKQLSNTIYQSISPTGATFNGYSQMQSYEDIHLYGTRDIFSSMEHQNSFQFLDQTNNTNETLISSNLDALIVSNSFSSKNNYFCNCGCPSCSNRIEYLENYVNELQENSEYNIQYNK</sequence>
<proteinExistence type="predicted"/>
<dbReference type="Proteomes" id="UP000789508">
    <property type="component" value="Unassembled WGS sequence"/>
</dbReference>
<dbReference type="EMBL" id="CAJVPS010002687">
    <property type="protein sequence ID" value="CAG8574188.1"/>
    <property type="molecule type" value="Genomic_DNA"/>
</dbReference>
<dbReference type="InterPro" id="IPR036910">
    <property type="entry name" value="HMG_box_dom_sf"/>
</dbReference>
<dbReference type="SUPFAM" id="SSF47095">
    <property type="entry name" value="HMG-box"/>
    <property type="match status" value="1"/>
</dbReference>
<name>A0A9N9BSC2_9GLOM</name>
<comment type="caution">
    <text evidence="1">The sequence shown here is derived from an EMBL/GenBank/DDBJ whole genome shotgun (WGS) entry which is preliminary data.</text>
</comment>
<organism evidence="1 2">
    <name type="scientific">Ambispora leptoticha</name>
    <dbReference type="NCBI Taxonomy" id="144679"/>
    <lineage>
        <taxon>Eukaryota</taxon>
        <taxon>Fungi</taxon>
        <taxon>Fungi incertae sedis</taxon>
        <taxon>Mucoromycota</taxon>
        <taxon>Glomeromycotina</taxon>
        <taxon>Glomeromycetes</taxon>
        <taxon>Archaeosporales</taxon>
        <taxon>Ambisporaceae</taxon>
        <taxon>Ambispora</taxon>
    </lineage>
</organism>
<accession>A0A9N9BSC2</accession>
<evidence type="ECO:0000313" key="1">
    <source>
        <dbReference type="EMBL" id="CAG8574188.1"/>
    </source>
</evidence>
<reference evidence="1" key="1">
    <citation type="submission" date="2021-06" db="EMBL/GenBank/DDBJ databases">
        <authorList>
            <person name="Kallberg Y."/>
            <person name="Tangrot J."/>
            <person name="Rosling A."/>
        </authorList>
    </citation>
    <scope>NUCLEOTIDE SEQUENCE</scope>
    <source>
        <strain evidence="1">FL130A</strain>
    </source>
</reference>
<gene>
    <name evidence="1" type="ORF">ALEPTO_LOCUS6955</name>
</gene>
<keyword evidence="2" id="KW-1185">Reference proteome</keyword>
<protein>
    <submittedName>
        <fullName evidence="1">3_t:CDS:1</fullName>
    </submittedName>
</protein>
<dbReference type="AlphaFoldDB" id="A0A9N9BSC2"/>
<dbReference type="Gene3D" id="1.10.30.10">
    <property type="entry name" value="High mobility group box domain"/>
    <property type="match status" value="1"/>
</dbReference>